<reference evidence="1 2" key="1">
    <citation type="submission" date="2020-02" db="EMBL/GenBank/DDBJ databases">
        <title>Draft genome sequence of two Spirosoma agri KCTC 52727 and Spirosoma terrae KCTC 52035.</title>
        <authorList>
            <person name="Rojas J."/>
            <person name="Ambika Manirajan B."/>
            <person name="Suarez C."/>
            <person name="Ratering S."/>
            <person name="Schnell S."/>
        </authorList>
    </citation>
    <scope>NUCLEOTIDE SEQUENCE [LARGE SCALE GENOMIC DNA]</scope>
    <source>
        <strain evidence="1 2">KCTC 52035</strain>
    </source>
</reference>
<proteinExistence type="predicted"/>
<keyword evidence="2" id="KW-1185">Reference proteome</keyword>
<dbReference type="Proteomes" id="UP000474175">
    <property type="component" value="Unassembled WGS sequence"/>
</dbReference>
<protein>
    <submittedName>
        <fullName evidence="1">Uncharacterized protein</fullName>
    </submittedName>
</protein>
<name>A0A6L9LAL4_9BACT</name>
<dbReference type="RefSeq" id="WP_163953251.1">
    <property type="nucleotide sequence ID" value="NZ_JAAFZH010000012.1"/>
</dbReference>
<sequence length="55" mass="6520">MCIASLFQRKSFFGNVRNMRLRSSACRGRAFTRPDKQLINLFPMQTIRQLSRVDR</sequence>
<evidence type="ECO:0000313" key="1">
    <source>
        <dbReference type="EMBL" id="NDU97615.1"/>
    </source>
</evidence>
<dbReference type="EMBL" id="JAAFZH010000012">
    <property type="protein sequence ID" value="NDU97615.1"/>
    <property type="molecule type" value="Genomic_DNA"/>
</dbReference>
<gene>
    <name evidence="1" type="ORF">GK108_22215</name>
</gene>
<dbReference type="AlphaFoldDB" id="A0A6L9LAL4"/>
<accession>A0A6L9LAL4</accession>
<organism evidence="1 2">
    <name type="scientific">Spirosoma terrae</name>
    <dbReference type="NCBI Taxonomy" id="1968276"/>
    <lineage>
        <taxon>Bacteria</taxon>
        <taxon>Pseudomonadati</taxon>
        <taxon>Bacteroidota</taxon>
        <taxon>Cytophagia</taxon>
        <taxon>Cytophagales</taxon>
        <taxon>Cytophagaceae</taxon>
        <taxon>Spirosoma</taxon>
    </lineage>
</organism>
<comment type="caution">
    <text evidence="1">The sequence shown here is derived from an EMBL/GenBank/DDBJ whole genome shotgun (WGS) entry which is preliminary data.</text>
</comment>
<evidence type="ECO:0000313" key="2">
    <source>
        <dbReference type="Proteomes" id="UP000474175"/>
    </source>
</evidence>